<dbReference type="InterPro" id="IPR036271">
    <property type="entry name" value="Tet_transcr_reg_TetR-rel_C_sf"/>
</dbReference>
<dbReference type="InterPro" id="IPR009057">
    <property type="entry name" value="Homeodomain-like_sf"/>
</dbReference>
<dbReference type="InterPro" id="IPR050109">
    <property type="entry name" value="HTH-type_TetR-like_transc_reg"/>
</dbReference>
<evidence type="ECO:0000313" key="6">
    <source>
        <dbReference type="EMBL" id="TDQ01067.1"/>
    </source>
</evidence>
<gene>
    <name evidence="6" type="ORF">EV186_102934</name>
</gene>
<evidence type="ECO:0000256" key="2">
    <source>
        <dbReference type="ARBA" id="ARBA00023125"/>
    </source>
</evidence>
<accession>A0A4R6SHH5</accession>
<dbReference type="OrthoDB" id="4456617at2"/>
<dbReference type="Gene3D" id="1.10.357.10">
    <property type="entry name" value="Tetracycline Repressor, domain 2"/>
    <property type="match status" value="2"/>
</dbReference>
<proteinExistence type="predicted"/>
<dbReference type="PANTHER" id="PTHR30055:SF237">
    <property type="entry name" value="TRANSCRIPTIONAL REPRESSOR MCE3R"/>
    <property type="match status" value="1"/>
</dbReference>
<dbReference type="PROSITE" id="PS01081">
    <property type="entry name" value="HTH_TETR_1"/>
    <property type="match status" value="1"/>
</dbReference>
<dbReference type="PANTHER" id="PTHR30055">
    <property type="entry name" value="HTH-TYPE TRANSCRIPTIONAL REGULATOR RUTR"/>
    <property type="match status" value="1"/>
</dbReference>
<feature type="DNA-binding region" description="H-T-H motif" evidence="4">
    <location>
        <begin position="34"/>
        <end position="53"/>
    </location>
</feature>
<sequence>MQAEGGATRSSSRRERLADAAAELFRRYGYPAVSVADIAAAVGVTGPALYRHFKGKQAILAHVLLNGMDALAAVVDEASVTFAGKPQKALDRIVERQAELSVAHRDISALWRWQGMHLEDADRRRLRKRGGAMLGQWSQLLVRVRPGLSPADADLLCWAAFSVFGSVAVHHASLPKRRFEQLLVTLADAVLSATLPTGADDTEDAGGDESWRAVPAEPSRREELLSVATRLFHQRGFHAVSMEDIGAAAGMAGPSVYRHFDSKASIMLAAAYRMADGLEVDVRRALAAATDPADALHRIVASYVDFVANSDGVAMQYGQELAAVAERHRTELRKRQRDYVAHWVRLLRTLRPEVSEAQARITVHAALTVINDLPRTRSVRTRPALAAELTELAMTVLTAAGRTNVESPG</sequence>
<keyword evidence="3" id="KW-0804">Transcription</keyword>
<dbReference type="GO" id="GO:0000976">
    <property type="term" value="F:transcription cis-regulatory region binding"/>
    <property type="evidence" value="ECO:0007669"/>
    <property type="project" value="TreeGrafter"/>
</dbReference>
<dbReference type="FunFam" id="1.10.10.60:FF:000141">
    <property type="entry name" value="TetR family transcriptional regulator"/>
    <property type="match status" value="1"/>
</dbReference>
<name>A0A4R6SHH5_LABRH</name>
<evidence type="ECO:0000256" key="3">
    <source>
        <dbReference type="ARBA" id="ARBA00023163"/>
    </source>
</evidence>
<dbReference type="Proteomes" id="UP000295444">
    <property type="component" value="Unassembled WGS sequence"/>
</dbReference>
<dbReference type="Pfam" id="PF17932">
    <property type="entry name" value="TetR_C_24"/>
    <property type="match status" value="1"/>
</dbReference>
<dbReference type="GO" id="GO:0003700">
    <property type="term" value="F:DNA-binding transcription factor activity"/>
    <property type="evidence" value="ECO:0007669"/>
    <property type="project" value="TreeGrafter"/>
</dbReference>
<dbReference type="SUPFAM" id="SSF48498">
    <property type="entry name" value="Tetracyclin repressor-like, C-terminal domain"/>
    <property type="match status" value="1"/>
</dbReference>
<evidence type="ECO:0000313" key="7">
    <source>
        <dbReference type="Proteomes" id="UP000295444"/>
    </source>
</evidence>
<dbReference type="EMBL" id="SNXZ01000002">
    <property type="protein sequence ID" value="TDQ01067.1"/>
    <property type="molecule type" value="Genomic_DNA"/>
</dbReference>
<feature type="domain" description="HTH tetR-type" evidence="5">
    <location>
        <begin position="218"/>
        <end position="278"/>
    </location>
</feature>
<evidence type="ECO:0000256" key="1">
    <source>
        <dbReference type="ARBA" id="ARBA00023015"/>
    </source>
</evidence>
<dbReference type="SUPFAM" id="SSF46689">
    <property type="entry name" value="Homeodomain-like"/>
    <property type="match status" value="2"/>
</dbReference>
<dbReference type="InterPro" id="IPR023772">
    <property type="entry name" value="DNA-bd_HTH_TetR-type_CS"/>
</dbReference>
<feature type="DNA-binding region" description="H-T-H motif" evidence="4">
    <location>
        <begin position="241"/>
        <end position="260"/>
    </location>
</feature>
<reference evidence="6 7" key="1">
    <citation type="submission" date="2019-03" db="EMBL/GenBank/DDBJ databases">
        <title>Genomic Encyclopedia of Type Strains, Phase IV (KMG-IV): sequencing the most valuable type-strain genomes for metagenomic binning, comparative biology and taxonomic classification.</title>
        <authorList>
            <person name="Goeker M."/>
        </authorList>
    </citation>
    <scope>NUCLEOTIDE SEQUENCE [LARGE SCALE GENOMIC DNA]</scope>
    <source>
        <strain evidence="6 7">DSM 45361</strain>
    </source>
</reference>
<dbReference type="Pfam" id="PF00440">
    <property type="entry name" value="TetR_N"/>
    <property type="match status" value="2"/>
</dbReference>
<keyword evidence="1" id="KW-0805">Transcription regulation</keyword>
<dbReference type="GO" id="GO:0045892">
    <property type="term" value="P:negative regulation of DNA-templated transcription"/>
    <property type="evidence" value="ECO:0007669"/>
    <property type="project" value="UniProtKB-ARBA"/>
</dbReference>
<protein>
    <submittedName>
        <fullName evidence="6">TetR family transcriptional regulator</fullName>
    </submittedName>
</protein>
<feature type="domain" description="HTH tetR-type" evidence="5">
    <location>
        <begin position="11"/>
        <end position="71"/>
    </location>
</feature>
<keyword evidence="2 4" id="KW-0238">DNA-binding</keyword>
<evidence type="ECO:0000259" key="5">
    <source>
        <dbReference type="PROSITE" id="PS50977"/>
    </source>
</evidence>
<dbReference type="Gene3D" id="1.10.10.60">
    <property type="entry name" value="Homeodomain-like"/>
    <property type="match status" value="2"/>
</dbReference>
<dbReference type="InterPro" id="IPR001647">
    <property type="entry name" value="HTH_TetR"/>
</dbReference>
<evidence type="ECO:0000256" key="4">
    <source>
        <dbReference type="PROSITE-ProRule" id="PRU00335"/>
    </source>
</evidence>
<comment type="caution">
    <text evidence="6">The sequence shown here is derived from an EMBL/GenBank/DDBJ whole genome shotgun (WGS) entry which is preliminary data.</text>
</comment>
<dbReference type="PROSITE" id="PS50977">
    <property type="entry name" value="HTH_TETR_2"/>
    <property type="match status" value="2"/>
</dbReference>
<organism evidence="6 7">
    <name type="scientific">Labedaea rhizosphaerae</name>
    <dbReference type="NCBI Taxonomy" id="598644"/>
    <lineage>
        <taxon>Bacteria</taxon>
        <taxon>Bacillati</taxon>
        <taxon>Actinomycetota</taxon>
        <taxon>Actinomycetes</taxon>
        <taxon>Pseudonocardiales</taxon>
        <taxon>Pseudonocardiaceae</taxon>
        <taxon>Labedaea</taxon>
    </lineage>
</organism>
<dbReference type="AlphaFoldDB" id="A0A4R6SHH5"/>
<keyword evidence="7" id="KW-1185">Reference proteome</keyword>
<dbReference type="InterPro" id="IPR041490">
    <property type="entry name" value="KstR2_TetR_C"/>
</dbReference>
<dbReference type="PRINTS" id="PR00455">
    <property type="entry name" value="HTHTETR"/>
</dbReference>